<dbReference type="eggNOG" id="ENOG502S7JS">
    <property type="taxonomic scope" value="Eukaryota"/>
</dbReference>
<keyword evidence="1 2" id="KW-0732">Signal</keyword>
<dbReference type="KEGG" id="egr:104439859"/>
<proteinExistence type="predicted"/>
<name>A0A059CSK3_EUCGR</name>
<dbReference type="PANTHER" id="PTHR33184">
    <property type="entry name" value="PROTEIN TAPETUM DETERMINANT 1-LIKE-RELATED"/>
    <property type="match status" value="1"/>
</dbReference>
<evidence type="ECO:0000256" key="1">
    <source>
        <dbReference type="ARBA" id="ARBA00022729"/>
    </source>
</evidence>
<dbReference type="InParanoid" id="A0A059CSK3"/>
<dbReference type="AlphaFoldDB" id="A0A059CSK3"/>
<dbReference type="InterPro" id="IPR040361">
    <property type="entry name" value="TPD1"/>
</dbReference>
<dbReference type="EMBL" id="KK198755">
    <property type="protein sequence ID" value="KCW81357.1"/>
    <property type="molecule type" value="Genomic_DNA"/>
</dbReference>
<evidence type="ECO:0000313" key="3">
    <source>
        <dbReference type="EMBL" id="KCW81357.1"/>
    </source>
</evidence>
<reference evidence="3" key="1">
    <citation type="submission" date="2013-07" db="EMBL/GenBank/DDBJ databases">
        <title>The genome of Eucalyptus grandis.</title>
        <authorList>
            <person name="Schmutz J."/>
            <person name="Hayes R."/>
            <person name="Myburg A."/>
            <person name="Tuskan G."/>
            <person name="Grattapaglia D."/>
            <person name="Rokhsar D.S."/>
        </authorList>
    </citation>
    <scope>NUCLEOTIDE SEQUENCE</scope>
    <source>
        <tissue evidence="3">Leaf extractions</tissue>
    </source>
</reference>
<dbReference type="Gramene" id="KCW81357">
    <property type="protein sequence ID" value="KCW81357"/>
    <property type="gene ID" value="EUGRSUZ_C02739"/>
</dbReference>
<organism evidence="3">
    <name type="scientific">Eucalyptus grandis</name>
    <name type="common">Flooded gum</name>
    <dbReference type="NCBI Taxonomy" id="71139"/>
    <lineage>
        <taxon>Eukaryota</taxon>
        <taxon>Viridiplantae</taxon>
        <taxon>Streptophyta</taxon>
        <taxon>Embryophyta</taxon>
        <taxon>Tracheophyta</taxon>
        <taxon>Spermatophyta</taxon>
        <taxon>Magnoliopsida</taxon>
        <taxon>eudicotyledons</taxon>
        <taxon>Gunneridae</taxon>
        <taxon>Pentapetalae</taxon>
        <taxon>rosids</taxon>
        <taxon>malvids</taxon>
        <taxon>Myrtales</taxon>
        <taxon>Myrtaceae</taxon>
        <taxon>Myrtoideae</taxon>
        <taxon>Eucalypteae</taxon>
        <taxon>Eucalyptus</taxon>
    </lineage>
</organism>
<protein>
    <submittedName>
        <fullName evidence="3">Uncharacterized protein</fullName>
    </submittedName>
</protein>
<evidence type="ECO:0000256" key="2">
    <source>
        <dbReference type="SAM" id="SignalP"/>
    </source>
</evidence>
<dbReference type="Pfam" id="PF24068">
    <property type="entry name" value="TPD1_C"/>
    <property type="match status" value="1"/>
</dbReference>
<dbReference type="OrthoDB" id="1706162at2759"/>
<feature type="signal peptide" evidence="2">
    <location>
        <begin position="1"/>
        <end position="22"/>
    </location>
</feature>
<feature type="chain" id="PRO_5001569594" evidence="2">
    <location>
        <begin position="23"/>
        <end position="121"/>
    </location>
</feature>
<accession>A0A059CSK3</accession>
<gene>
    <name evidence="3" type="ORF">EUGRSUZ_C02739</name>
</gene>
<dbReference type="OMA" id="CRCTFGD"/>
<dbReference type="GO" id="GO:0001709">
    <property type="term" value="P:cell fate determination"/>
    <property type="evidence" value="ECO:0000318"/>
    <property type="project" value="GO_Central"/>
</dbReference>
<dbReference type="PANTHER" id="PTHR33184:SF11">
    <property type="entry name" value="BETA-1,3-N-ACETYLGLUCOSAMINYLTRANSFERASE FAMILY PROTEIN"/>
    <property type="match status" value="1"/>
</dbReference>
<dbReference type="STRING" id="71139.A0A059CSK3"/>
<sequence length="121" mass="12891">MTGIKYLLAILLLSFITKGLCASSLENITVGTVRTGEIIQGKPQWSVTVINNFACAQSGIKLECAGFQSTEPVNSSIFAEQGDRCLVNSGKALAPQGSVSFSYAWYPPFLLRPAESIVVGC</sequence>